<accession>A0AAU9WLB7</accession>
<dbReference type="InterPro" id="IPR055099">
    <property type="entry name" value="Ig_NUP210_7th"/>
</dbReference>
<dbReference type="InterPro" id="IPR056898">
    <property type="entry name" value="Ig_NUP210_6th"/>
</dbReference>
<dbReference type="InterPro" id="IPR058779">
    <property type="entry name" value="Ig_NUP210_13th"/>
</dbReference>
<dbReference type="InterPro" id="IPR055095">
    <property type="entry name" value="NUP210_Ig_C"/>
</dbReference>
<evidence type="ECO:0000256" key="9">
    <source>
        <dbReference type="SAM" id="MobiDB-lite"/>
    </source>
</evidence>
<dbReference type="Pfam" id="PF22962">
    <property type="entry name" value="Ig_NUP210_7th"/>
    <property type="match status" value="1"/>
</dbReference>
<dbReference type="InterPro" id="IPR056899">
    <property type="entry name" value="Ig_NUP210_9th"/>
</dbReference>
<feature type="region of interest" description="Disordered" evidence="9">
    <location>
        <begin position="1882"/>
        <end position="1915"/>
    </location>
</feature>
<evidence type="ECO:0000256" key="3">
    <source>
        <dbReference type="ARBA" id="ARBA00022692"/>
    </source>
</evidence>
<name>A0AAU9WLB7_9CNID</name>
<dbReference type="Pfam" id="PF26184">
    <property type="entry name" value="Ig_NUP210_8th"/>
    <property type="match status" value="1"/>
</dbReference>
<feature type="domain" description="BIG2" evidence="12">
    <location>
        <begin position="448"/>
        <end position="533"/>
    </location>
</feature>
<keyword evidence="5 10" id="KW-1133">Transmembrane helix</keyword>
<evidence type="ECO:0000313" key="14">
    <source>
        <dbReference type="Proteomes" id="UP001159428"/>
    </source>
</evidence>
<comment type="similarity">
    <text evidence="2">Belongs to the NUP210 family.</text>
</comment>
<dbReference type="Pfam" id="PF22957">
    <property type="entry name" value="NUP210_Ig"/>
    <property type="match status" value="1"/>
</dbReference>
<keyword evidence="14" id="KW-1185">Reference proteome</keyword>
<keyword evidence="3 10" id="KW-0812">Transmembrane</keyword>
<proteinExistence type="inferred from homology"/>
<dbReference type="Pfam" id="PF22967">
    <property type="entry name" value="Ig_NUP210_1st"/>
    <property type="match status" value="1"/>
</dbReference>
<dbReference type="Pfam" id="PF25354">
    <property type="entry name" value="Ig_NUP210_16th"/>
    <property type="match status" value="1"/>
</dbReference>
<evidence type="ECO:0000313" key="13">
    <source>
        <dbReference type="EMBL" id="CAH3117824.1"/>
    </source>
</evidence>
<evidence type="ECO:0000256" key="7">
    <source>
        <dbReference type="ARBA" id="ARBA00023180"/>
    </source>
</evidence>
<dbReference type="InterPro" id="IPR056897">
    <property type="entry name" value="Ig_NUP210_4th"/>
</dbReference>
<dbReference type="Proteomes" id="UP001159428">
    <property type="component" value="Unassembled WGS sequence"/>
</dbReference>
<reference evidence="13 14" key="1">
    <citation type="submission" date="2022-05" db="EMBL/GenBank/DDBJ databases">
        <authorList>
            <consortium name="Genoscope - CEA"/>
            <person name="William W."/>
        </authorList>
    </citation>
    <scope>NUCLEOTIDE SEQUENCE [LARGE SCALE GENOMIC DNA]</scope>
</reference>
<dbReference type="Pfam" id="PF22959">
    <property type="entry name" value="Ig_NUP210_15th"/>
    <property type="match status" value="1"/>
</dbReference>
<dbReference type="Pfam" id="PF22969">
    <property type="entry name" value="Ig_NUP210_2nd"/>
    <property type="match status" value="1"/>
</dbReference>
<evidence type="ECO:0000259" key="12">
    <source>
        <dbReference type="SMART" id="SM00635"/>
    </source>
</evidence>
<dbReference type="InterPro" id="IPR055094">
    <property type="entry name" value="NUP210_Ig15"/>
</dbReference>
<feature type="domain" description="BIG2" evidence="12">
    <location>
        <begin position="1490"/>
        <end position="1564"/>
    </location>
</feature>
<dbReference type="GO" id="GO:0005643">
    <property type="term" value="C:nuclear pore"/>
    <property type="evidence" value="ECO:0007669"/>
    <property type="project" value="TreeGrafter"/>
</dbReference>
<dbReference type="SMART" id="SM00635">
    <property type="entry name" value="BID_2"/>
    <property type="match status" value="3"/>
</dbReference>
<dbReference type="GO" id="GO:0031965">
    <property type="term" value="C:nuclear membrane"/>
    <property type="evidence" value="ECO:0007669"/>
    <property type="project" value="UniProtKB-SubCell"/>
</dbReference>
<evidence type="ECO:0000256" key="11">
    <source>
        <dbReference type="SAM" id="SignalP"/>
    </source>
</evidence>
<dbReference type="InterPro" id="IPR003343">
    <property type="entry name" value="Big_2"/>
</dbReference>
<organism evidence="13 14">
    <name type="scientific">Pocillopora meandrina</name>
    <dbReference type="NCBI Taxonomy" id="46732"/>
    <lineage>
        <taxon>Eukaryota</taxon>
        <taxon>Metazoa</taxon>
        <taxon>Cnidaria</taxon>
        <taxon>Anthozoa</taxon>
        <taxon>Hexacorallia</taxon>
        <taxon>Scleractinia</taxon>
        <taxon>Astrocoeniina</taxon>
        <taxon>Pocilloporidae</taxon>
        <taxon>Pocillopora</taxon>
    </lineage>
</organism>
<dbReference type="InterPro" id="IPR055098">
    <property type="entry name" value="Ig_NUP210_3rd"/>
</dbReference>
<dbReference type="InterPro" id="IPR008964">
    <property type="entry name" value="Invasin/intimin_cell_adhesion"/>
</dbReference>
<feature type="transmembrane region" description="Helical" evidence="10">
    <location>
        <begin position="1853"/>
        <end position="1873"/>
    </location>
</feature>
<feature type="region of interest" description="Disordered" evidence="9">
    <location>
        <begin position="1936"/>
        <end position="2008"/>
    </location>
</feature>
<evidence type="ECO:0000256" key="2">
    <source>
        <dbReference type="ARBA" id="ARBA00007313"/>
    </source>
</evidence>
<feature type="domain" description="BIG2" evidence="12">
    <location>
        <begin position="1093"/>
        <end position="1168"/>
    </location>
</feature>
<keyword evidence="8" id="KW-0539">Nucleus</keyword>
<evidence type="ECO:0000256" key="1">
    <source>
        <dbReference type="ARBA" id="ARBA00004590"/>
    </source>
</evidence>
<dbReference type="PANTHER" id="PTHR23019">
    <property type="entry name" value="NUCLEAR PORE MEMBRANE GLYCOPROTEIN GP210-RELATED"/>
    <property type="match status" value="1"/>
</dbReference>
<dbReference type="Pfam" id="PF02368">
    <property type="entry name" value="Big_2"/>
    <property type="match status" value="1"/>
</dbReference>
<comment type="caution">
    <text evidence="13">The sequence shown here is derived from an EMBL/GenBank/DDBJ whole genome shotgun (WGS) entry which is preliminary data.</text>
</comment>
<feature type="chain" id="PRO_5043370205" description="BIG2 domain-containing protein" evidence="11">
    <location>
        <begin position="22"/>
        <end position="2008"/>
    </location>
</feature>
<dbReference type="Pfam" id="PF26182">
    <property type="entry name" value="Ig_NUP210_5th"/>
    <property type="match status" value="1"/>
</dbReference>
<dbReference type="Pfam" id="PF24991">
    <property type="entry name" value="Ig_NUP210_4th"/>
    <property type="match status" value="1"/>
</dbReference>
<evidence type="ECO:0000256" key="4">
    <source>
        <dbReference type="ARBA" id="ARBA00022729"/>
    </source>
</evidence>
<sequence>MASMGVFLVISLLLGFALVNGEHLQNTLNLPPRVLLPYVASGSVHTNFSFKVLHGCFVWTSSRPEVASTHPVYNDGDEVSGTKCSKEAILTAQARVPKMQMTEIFGEDEVTGVVLRSDVYVHDIAKIEIVTTTRKLLLGEAPAVCHIQAFDKEGNMFSTLGGLEFEWELKTVEGVGSVNAKSVLRFMQFSFSSYETSPEIYSLEAKGSSGGSIVIEPINTGTAIVKAMLKDTSFANVSPAEARILVLDNVLLVPGYDVYILVNTSVTYSVNRMHRGKTTAIPMPSSQFEFKLSNTTVGHLNVKKSSVLGVKIGYTKVTLVDKNMLLMQAVHQPAVGVHVVDAALLGFSIVPHPDWVLQVGIEYDVTVHIYSHDNRKVFITDNIRIDTAFDPSYFQVLWSSANGSFHHVRTLQKGKTMLTAMYTSIKILGTNVIHTFNNPISGQQEADIFDPVVVNPEIIVFPWYPPEQQKVASHTQFQYLLEPSGGSGMYIWSSSNTSVATVSTKGIVITSNAVGHTQARAADMKNLAIFGTAEVYVLPPRKMEFLPSVVEAQVGYSLSLPLAVATCIYTACQEFHVFTDCRSLPVMYSFSDPSIFKLVEEKRDYEITAGSCMSVKLLALRSGFTTLTVTYQYKDIILRSMVTVGAYHPLKVLDPVDVGVVSLCSAKNLLLEGGPLPWIVDTSGYYEEVIPDPQKEDHVSVGYYPTSDYLVDNSGSYHYFNIICLKQGEQVLTVKIGNKPSAKNPYPASSSVSIRFACMDPASLTIVPDIKLPTVDGRQLSPENCVSSNKEIHVRNNQQLNLAVHLRDSFGRLFNNFTSLTVVWSTSDRTLAEFVDMTSSVKMMFVKYKDDENLRRAMSYQTVSLSDKMGGVVIEASIEGYQCNILRWCRRELKKPVKFNLRGHLKLLLVPERQLVPPAASILNHPENQAVFHIKGGSGHFAVKGSSNAIAKVNYQGKTDILVIPRSEGLFTVMVHDLCLDSTGPAVADVQVSDVYGVDVVVVNKIELYASETLRLKLLDIFGVPLLFRNLEFLTLTPNFTPDILDIRQGSKINQDTAYFTVRGLSLGTASLTFTASATGRGKATSDPKDIQVFAPLRLDPRVVVLIRGASFQVRSSGGPSPQAATIFSIANHTVATVSSVGLVEAQQLGTTNLTGFVQTADPIKGQTVLHSKDIVIVHVIQLKGIIINVASTNLVTGTKISMYAAGLNDETPFTFANAVPGLKFFWTSTNPDVCQVKSVYVLSGVAVESENDFRVDLHCINPGQTTVRLRVVITDHSYQQAHEDALLQDEVTFEVYERLQLIFPANGFLLLPHNVNTKIQTNRDGSARITYEMITDCSKHNMASSGATIAGVSRSGQVSTASLPGTAVVLVTVHEEFGINQTAVVHVEVKAVSSIVINCQSPVRTNSDKLHTFPLGMNVLLAVTLHDNIGRRFAVASIPLKYRLNRFDAVHVVPGPENGTFYARAVNLGEAILKVWDPSSVNIADYVRIRVGHGLTPTKATLLLGMVEQFSTSVISEDIGGMWSSSNDKVVSINSTTGMAMATAAGTATIYYKIPQLYSAQTEVKVESLSYIHVSRDDALVITNIPRLDGRGYVIPVNLGHDYLSQEQTTKASGLVDGILLFEELGFKQATPFQCILHLGHDLQGNIHAHDLFEVKPGFVNGQPMCYVVPKNAKDDVIKSASSIAAQLSLVVRIFDEIQGRSESSESLKLPFVPAFVLSETELELSADKRKAQVFVMANAEQLNNLEVRSQDPSLVEFTGWLNSVDKEAEYEIEVVEKNGKSFKRVWVEFKSLLTGQRGLVYVTYTAPSSGAVPVLLPGAIPSSEQCPTVAAGKIERSFQGFLFALLGQTSAWIIGLSFFIGCIILALILCCSPRGRGASSGAVSGAASPSPLRGAPQHGSPYPQGPYPGSSTGTLSAGRPIYLSSTTGAFSPGAGAYGSRGGANDTSLRSFPEEHDETHREISTTYRHTKTSARTYLSDDSSHASGATSIGRVSPNKSPRLFSVNQ</sequence>
<gene>
    <name evidence="13" type="ORF">PMEA_00007657</name>
</gene>
<keyword evidence="4 11" id="KW-0732">Signal</keyword>
<feature type="compositionally biased region" description="Polar residues" evidence="9">
    <location>
        <begin position="1974"/>
        <end position="1990"/>
    </location>
</feature>
<dbReference type="Pfam" id="PF22963">
    <property type="entry name" value="Ig_NUP210_3rd"/>
    <property type="match status" value="1"/>
</dbReference>
<keyword evidence="6 10" id="KW-0472">Membrane</keyword>
<dbReference type="InterPro" id="IPR055097">
    <property type="entry name" value="Ig_NUP210_2nd"/>
</dbReference>
<dbReference type="Pfam" id="PF24935">
    <property type="entry name" value="Ig_NUP210_6th"/>
    <property type="match status" value="1"/>
</dbReference>
<evidence type="ECO:0000256" key="5">
    <source>
        <dbReference type="ARBA" id="ARBA00022989"/>
    </source>
</evidence>
<evidence type="ECO:0000256" key="8">
    <source>
        <dbReference type="ARBA" id="ARBA00023242"/>
    </source>
</evidence>
<dbReference type="Pfam" id="PF26183">
    <property type="entry name" value="Ig_NUP210_14th"/>
    <property type="match status" value="1"/>
</dbReference>
<dbReference type="EMBL" id="CALNXJ010000016">
    <property type="protein sequence ID" value="CAH3117824.1"/>
    <property type="molecule type" value="Genomic_DNA"/>
</dbReference>
<dbReference type="Pfam" id="PF24902">
    <property type="entry name" value="Ig_NUP210_9th"/>
    <property type="match status" value="1"/>
</dbReference>
<dbReference type="SUPFAM" id="SSF49373">
    <property type="entry name" value="Invasin/intimin cell-adhesion fragments"/>
    <property type="match status" value="2"/>
</dbReference>
<comment type="subcellular location">
    <subcellularLocation>
        <location evidence="1">Nucleus membrane</location>
        <topology evidence="1">Single-pass membrane protein</topology>
    </subcellularLocation>
</comment>
<protein>
    <recommendedName>
        <fullName evidence="12">BIG2 domain-containing protein</fullName>
    </recommendedName>
</protein>
<dbReference type="Gene3D" id="2.60.40.1080">
    <property type="match status" value="2"/>
</dbReference>
<dbReference type="InterPro" id="IPR045197">
    <property type="entry name" value="NUP210-like"/>
</dbReference>
<feature type="signal peptide" evidence="11">
    <location>
        <begin position="1"/>
        <end position="21"/>
    </location>
</feature>
<dbReference type="PANTHER" id="PTHR23019:SF0">
    <property type="entry name" value="NUCLEAR PORE MEMBRANE GLYCOPROTEIN 210"/>
    <property type="match status" value="1"/>
</dbReference>
<dbReference type="InterPro" id="IPR055096">
    <property type="entry name" value="Ig_NUP210_1st"/>
</dbReference>
<keyword evidence="7" id="KW-0325">Glycoprotein</keyword>
<evidence type="ECO:0000256" key="6">
    <source>
        <dbReference type="ARBA" id="ARBA00023136"/>
    </source>
</evidence>
<feature type="compositionally biased region" description="Basic and acidic residues" evidence="9">
    <location>
        <begin position="1953"/>
        <end position="1964"/>
    </location>
</feature>
<dbReference type="InterPro" id="IPR057586">
    <property type="entry name" value="Ig_NUP210_16th"/>
</dbReference>
<evidence type="ECO:0000256" key="10">
    <source>
        <dbReference type="SAM" id="Phobius"/>
    </source>
</evidence>
<dbReference type="Pfam" id="PF26181">
    <property type="entry name" value="Ig_NUP210_13th"/>
    <property type="match status" value="1"/>
</dbReference>